<comment type="caution">
    <text evidence="1">The sequence shown here is derived from an EMBL/GenBank/DDBJ whole genome shotgun (WGS) entry which is preliminary data.</text>
</comment>
<accession>A0ABV8HAS3</accession>
<gene>
    <name evidence="1" type="ORF">ACFOS1_10805</name>
    <name evidence="2" type="ORF">ACFOS1_16160</name>
</gene>
<protein>
    <submittedName>
        <fullName evidence="1">DUF1697 domain-containing protein</fullName>
    </submittedName>
</protein>
<dbReference type="EMBL" id="JBHSAS010000006">
    <property type="protein sequence ID" value="MFC4027894.1"/>
    <property type="molecule type" value="Genomic_DNA"/>
</dbReference>
<keyword evidence="3" id="KW-1185">Reference proteome</keyword>
<reference evidence="1" key="3">
    <citation type="submission" date="2024-09" db="EMBL/GenBank/DDBJ databases">
        <authorList>
            <person name="Sun Q."/>
            <person name="Mori K."/>
        </authorList>
    </citation>
    <scope>NUCLEOTIDE SEQUENCE</scope>
    <source>
        <strain evidence="1">CECT 9128</strain>
    </source>
</reference>
<name>A0ABV8HAS3_9FLAO</name>
<dbReference type="SUPFAM" id="SSF160379">
    <property type="entry name" value="SP0830-like"/>
    <property type="match status" value="1"/>
</dbReference>
<evidence type="ECO:0000313" key="1">
    <source>
        <dbReference type="EMBL" id="MFC4027894.1"/>
    </source>
</evidence>
<proteinExistence type="predicted"/>
<evidence type="ECO:0000313" key="2">
    <source>
        <dbReference type="EMBL" id="MFC4028957.1"/>
    </source>
</evidence>
<reference evidence="3" key="2">
    <citation type="journal article" date="2019" name="Int. J. Syst. Evol. Microbiol.">
        <title>The Global Catalogue of Microorganisms (GCM) 10K type strain sequencing project: providing services to taxonomists for standard genome sequencing and annotation.</title>
        <authorList>
            <consortium name="The Broad Institute Genomics Platform"/>
            <consortium name="The Broad Institute Genome Sequencing Center for Infectious Disease"/>
            <person name="Wu L."/>
            <person name="Ma J."/>
        </authorList>
    </citation>
    <scope>NUCLEOTIDE SEQUENCE [LARGE SCALE GENOMIC DNA]</scope>
    <source>
        <strain evidence="3">CECT 9128</strain>
    </source>
</reference>
<dbReference type="EMBL" id="JBHSAS010000011">
    <property type="protein sequence ID" value="MFC4028957.1"/>
    <property type="molecule type" value="Genomic_DNA"/>
</dbReference>
<sequence length="180" mass="20566">MGTSIAILKGINVGGHKKIKMAELRDLLSEEGLLENIKTYIQSGNIIFNSSEYNTATLEHFIQKKIKAHYGFEVQTIVISAKNLQYIINENPFSEIDIKRLHCCFFKSEPIIQNRQKLEIFDASPDQFKTAKDCVYICCATERYSQARINNSVAEKILKINCTTRNWKTCLKLIEIADAL</sequence>
<dbReference type="Gene3D" id="3.30.70.1280">
    <property type="entry name" value="SP0830-like domains"/>
    <property type="match status" value="1"/>
</dbReference>
<dbReference type="PIRSF" id="PIRSF008502">
    <property type="entry name" value="UCP008502"/>
    <property type="match status" value="1"/>
</dbReference>
<evidence type="ECO:0000313" key="3">
    <source>
        <dbReference type="Proteomes" id="UP001595793"/>
    </source>
</evidence>
<dbReference type="InterPro" id="IPR012545">
    <property type="entry name" value="DUF1697"/>
</dbReference>
<dbReference type="PANTHER" id="PTHR36439">
    <property type="entry name" value="BLL4334 PROTEIN"/>
    <property type="match status" value="1"/>
</dbReference>
<dbReference type="Pfam" id="PF08002">
    <property type="entry name" value="DUF1697"/>
    <property type="match status" value="1"/>
</dbReference>
<dbReference type="Proteomes" id="UP001595793">
    <property type="component" value="Unassembled WGS sequence"/>
</dbReference>
<organism evidence="1 3">
    <name type="scientific">Zunongwangia endophytica</name>
    <dbReference type="NCBI Taxonomy" id="1808945"/>
    <lineage>
        <taxon>Bacteria</taxon>
        <taxon>Pseudomonadati</taxon>
        <taxon>Bacteroidota</taxon>
        <taxon>Flavobacteriia</taxon>
        <taxon>Flavobacteriales</taxon>
        <taxon>Flavobacteriaceae</taxon>
        <taxon>Zunongwangia</taxon>
    </lineage>
</organism>
<dbReference type="PANTHER" id="PTHR36439:SF1">
    <property type="entry name" value="DUF1697 DOMAIN-CONTAINING PROTEIN"/>
    <property type="match status" value="1"/>
</dbReference>
<dbReference type="RefSeq" id="WP_290231656.1">
    <property type="nucleotide sequence ID" value="NZ_JAUFPZ010000002.1"/>
</dbReference>
<reference evidence="1" key="1">
    <citation type="journal article" date="2014" name="Int. J. Syst. Evol. Microbiol.">
        <title>Complete genome of a new Firmicutes species belonging to the dominant human colonic microbiota ('Ruminococcus bicirculans') reveals two chromosomes and a selective capacity to utilize plant glucans.</title>
        <authorList>
            <consortium name="NISC Comparative Sequencing Program"/>
            <person name="Wegmann U."/>
            <person name="Louis P."/>
            <person name="Goesmann A."/>
            <person name="Henrissat B."/>
            <person name="Duncan S.H."/>
            <person name="Flint H.J."/>
        </authorList>
    </citation>
    <scope>NUCLEOTIDE SEQUENCE</scope>
    <source>
        <strain evidence="1">CECT 9128</strain>
    </source>
</reference>